<evidence type="ECO:0000313" key="1">
    <source>
        <dbReference type="EMBL" id="KAK8383226.1"/>
    </source>
</evidence>
<gene>
    <name evidence="1" type="ORF">O3P69_011617</name>
</gene>
<evidence type="ECO:0000313" key="2">
    <source>
        <dbReference type="Proteomes" id="UP001487740"/>
    </source>
</evidence>
<organism evidence="1 2">
    <name type="scientific">Scylla paramamosain</name>
    <name type="common">Mud crab</name>
    <dbReference type="NCBI Taxonomy" id="85552"/>
    <lineage>
        <taxon>Eukaryota</taxon>
        <taxon>Metazoa</taxon>
        <taxon>Ecdysozoa</taxon>
        <taxon>Arthropoda</taxon>
        <taxon>Crustacea</taxon>
        <taxon>Multicrustacea</taxon>
        <taxon>Malacostraca</taxon>
        <taxon>Eumalacostraca</taxon>
        <taxon>Eucarida</taxon>
        <taxon>Decapoda</taxon>
        <taxon>Pleocyemata</taxon>
        <taxon>Brachyura</taxon>
        <taxon>Eubrachyura</taxon>
        <taxon>Portunoidea</taxon>
        <taxon>Portunidae</taxon>
        <taxon>Portuninae</taxon>
        <taxon>Scylla</taxon>
    </lineage>
</organism>
<dbReference type="EMBL" id="JARAKH010000038">
    <property type="protein sequence ID" value="KAK8383226.1"/>
    <property type="molecule type" value="Genomic_DNA"/>
</dbReference>
<protein>
    <submittedName>
        <fullName evidence="1">Uncharacterized protein</fullName>
    </submittedName>
</protein>
<proteinExistence type="predicted"/>
<comment type="caution">
    <text evidence="1">The sequence shown here is derived from an EMBL/GenBank/DDBJ whole genome shotgun (WGS) entry which is preliminary data.</text>
</comment>
<accession>A0AAW0T8N2</accession>
<dbReference type="AlphaFoldDB" id="A0AAW0T8N2"/>
<dbReference type="Proteomes" id="UP001487740">
    <property type="component" value="Unassembled WGS sequence"/>
</dbReference>
<name>A0AAW0T8N2_SCYPA</name>
<reference evidence="1 2" key="1">
    <citation type="submission" date="2023-03" db="EMBL/GenBank/DDBJ databases">
        <title>High-quality genome of Scylla paramamosain provides insights in environmental adaptation.</title>
        <authorList>
            <person name="Zhang L."/>
        </authorList>
    </citation>
    <scope>NUCLEOTIDE SEQUENCE [LARGE SCALE GENOMIC DNA]</scope>
    <source>
        <strain evidence="1">LZ_2023a</strain>
        <tissue evidence="1">Muscle</tissue>
    </source>
</reference>
<keyword evidence="2" id="KW-1185">Reference proteome</keyword>
<sequence>MTVKNCSEAEDMVRLAAFAANVNNDIRGDKKSLMKLGLGDPREVKSDIFTNNYLKTNVDYTMVCTDTLFKNPATTIDIYSFDSDVIVEWDSLVRHAAKSPRCLGGGGVNDDDLRARMKKMAGNIKFIFFFRSLVNRGVEATSREDSRAIPTAFTDGSDDYDLLTLSFRQSSGKYRDFKVDSTDTTVARYEIVLCQLKQRILEIDLDSGPA</sequence>